<keyword evidence="1" id="KW-1133">Transmembrane helix</keyword>
<accession>A0A1G7FSC4</accession>
<feature type="transmembrane region" description="Helical" evidence="1">
    <location>
        <begin position="7"/>
        <end position="24"/>
    </location>
</feature>
<evidence type="ECO:0000313" key="3">
    <source>
        <dbReference type="Proteomes" id="UP000182284"/>
    </source>
</evidence>
<proteinExistence type="predicted"/>
<name>A0A1G7FSC4_9RHOB</name>
<dbReference type="Proteomes" id="UP000182284">
    <property type="component" value="Unassembled WGS sequence"/>
</dbReference>
<reference evidence="2 3" key="1">
    <citation type="submission" date="2016-10" db="EMBL/GenBank/DDBJ databases">
        <authorList>
            <person name="de Groot N.N."/>
        </authorList>
    </citation>
    <scope>NUCLEOTIDE SEQUENCE [LARGE SCALE GENOMIC DNA]</scope>
    <source>
        <strain evidence="2 3">DSM 27375</strain>
    </source>
</reference>
<dbReference type="RefSeq" id="WP_074640231.1">
    <property type="nucleotide sequence ID" value="NZ_FNBL01000001.1"/>
</dbReference>
<dbReference type="EMBL" id="FNBL01000001">
    <property type="protein sequence ID" value="SDE78801.1"/>
    <property type="molecule type" value="Genomic_DNA"/>
</dbReference>
<sequence>MKIAFNIICWAVSIYFFTLANLSYGFPPDWSGTAGIALIVAIVFFLFPFAKSISITGLFSFEAKVEEVKKEVIEFKAETRDLLRIQNSLISSVTATQTTHNVFNIPSLTDAANAERKISQNGVHKITPEISERIDRALAIGGSELNVELARTRMELEQTLRSKVGKSVNLGGKPDVKYLSLTRLWRLFLEENSQHKNFDDAMRYVTDICNAAIHGQAIPQANAIEAIQLGEEIKIALQ</sequence>
<evidence type="ECO:0008006" key="4">
    <source>
        <dbReference type="Google" id="ProtNLM"/>
    </source>
</evidence>
<evidence type="ECO:0000256" key="1">
    <source>
        <dbReference type="SAM" id="Phobius"/>
    </source>
</evidence>
<dbReference type="AlphaFoldDB" id="A0A1G7FSC4"/>
<keyword evidence="1" id="KW-0472">Membrane</keyword>
<evidence type="ECO:0000313" key="2">
    <source>
        <dbReference type="EMBL" id="SDE78801.1"/>
    </source>
</evidence>
<dbReference type="OrthoDB" id="7059134at2"/>
<organism evidence="2 3">
    <name type="scientific">Celeribacter baekdonensis</name>
    <dbReference type="NCBI Taxonomy" id="875171"/>
    <lineage>
        <taxon>Bacteria</taxon>
        <taxon>Pseudomonadati</taxon>
        <taxon>Pseudomonadota</taxon>
        <taxon>Alphaproteobacteria</taxon>
        <taxon>Rhodobacterales</taxon>
        <taxon>Roseobacteraceae</taxon>
        <taxon>Celeribacter</taxon>
    </lineage>
</organism>
<feature type="transmembrane region" description="Helical" evidence="1">
    <location>
        <begin position="30"/>
        <end position="50"/>
    </location>
</feature>
<keyword evidence="1" id="KW-0812">Transmembrane</keyword>
<protein>
    <recommendedName>
        <fullName evidence="4">DUF4145 domain-containing protein</fullName>
    </recommendedName>
</protein>
<gene>
    <name evidence="2" type="ORF">SAMN04488117_101223</name>
</gene>